<dbReference type="EMBL" id="BOON01000005">
    <property type="protein sequence ID" value="GII20953.1"/>
    <property type="molecule type" value="Genomic_DNA"/>
</dbReference>
<dbReference type="PROSITE" id="PS51077">
    <property type="entry name" value="HTH_ICLR"/>
    <property type="match status" value="1"/>
</dbReference>
<evidence type="ECO:0000256" key="2">
    <source>
        <dbReference type="ARBA" id="ARBA00023125"/>
    </source>
</evidence>
<dbReference type="InterPro" id="IPR005471">
    <property type="entry name" value="Tscrpt_reg_IclR_N"/>
</dbReference>
<feature type="domain" description="IclR-ED" evidence="5">
    <location>
        <begin position="66"/>
        <end position="249"/>
    </location>
</feature>
<dbReference type="SUPFAM" id="SSF46785">
    <property type="entry name" value="Winged helix' DNA-binding domain"/>
    <property type="match status" value="1"/>
</dbReference>
<dbReference type="Pfam" id="PF01614">
    <property type="entry name" value="IclR_C"/>
    <property type="match status" value="1"/>
</dbReference>
<dbReference type="Gene3D" id="1.10.10.10">
    <property type="entry name" value="Winged helix-like DNA-binding domain superfamily/Winged helix DNA-binding domain"/>
    <property type="match status" value="1"/>
</dbReference>
<dbReference type="SUPFAM" id="SSF55781">
    <property type="entry name" value="GAF domain-like"/>
    <property type="match status" value="1"/>
</dbReference>
<dbReference type="SMART" id="SM00346">
    <property type="entry name" value="HTH_ICLR"/>
    <property type="match status" value="1"/>
</dbReference>
<dbReference type="InterPro" id="IPR050707">
    <property type="entry name" value="HTH_MetabolicPath_Reg"/>
</dbReference>
<name>A0A8J3T658_9ACTN</name>
<dbReference type="PANTHER" id="PTHR30136">
    <property type="entry name" value="HELIX-TURN-HELIX TRANSCRIPTIONAL REGULATOR, ICLR FAMILY"/>
    <property type="match status" value="1"/>
</dbReference>
<evidence type="ECO:0000256" key="1">
    <source>
        <dbReference type="ARBA" id="ARBA00023015"/>
    </source>
</evidence>
<dbReference type="RefSeq" id="WP_168112815.1">
    <property type="nucleotide sequence ID" value="NZ_BOON01000005.1"/>
</dbReference>
<organism evidence="6 7">
    <name type="scientific">Planosporangium mesophilum</name>
    <dbReference type="NCBI Taxonomy" id="689768"/>
    <lineage>
        <taxon>Bacteria</taxon>
        <taxon>Bacillati</taxon>
        <taxon>Actinomycetota</taxon>
        <taxon>Actinomycetes</taxon>
        <taxon>Micromonosporales</taxon>
        <taxon>Micromonosporaceae</taxon>
        <taxon>Planosporangium</taxon>
    </lineage>
</organism>
<dbReference type="Proteomes" id="UP000599074">
    <property type="component" value="Unassembled WGS sequence"/>
</dbReference>
<dbReference type="AlphaFoldDB" id="A0A8J3T658"/>
<dbReference type="Gene3D" id="3.30.450.40">
    <property type="match status" value="1"/>
</dbReference>
<dbReference type="InterPro" id="IPR036388">
    <property type="entry name" value="WH-like_DNA-bd_sf"/>
</dbReference>
<reference evidence="6" key="1">
    <citation type="submission" date="2021-01" db="EMBL/GenBank/DDBJ databases">
        <title>Whole genome shotgun sequence of Planosporangium mesophilum NBRC 109066.</title>
        <authorList>
            <person name="Komaki H."/>
            <person name="Tamura T."/>
        </authorList>
    </citation>
    <scope>NUCLEOTIDE SEQUENCE</scope>
    <source>
        <strain evidence="6">NBRC 109066</strain>
    </source>
</reference>
<protein>
    <submittedName>
        <fullName evidence="6">IclR family transcriptional regulator</fullName>
    </submittedName>
</protein>
<evidence type="ECO:0000259" key="5">
    <source>
        <dbReference type="PROSITE" id="PS51078"/>
    </source>
</evidence>
<evidence type="ECO:0000313" key="7">
    <source>
        <dbReference type="Proteomes" id="UP000599074"/>
    </source>
</evidence>
<dbReference type="GO" id="GO:0003700">
    <property type="term" value="F:DNA-binding transcription factor activity"/>
    <property type="evidence" value="ECO:0007669"/>
    <property type="project" value="TreeGrafter"/>
</dbReference>
<evidence type="ECO:0000256" key="3">
    <source>
        <dbReference type="ARBA" id="ARBA00023163"/>
    </source>
</evidence>
<dbReference type="PANTHER" id="PTHR30136:SF24">
    <property type="entry name" value="HTH-TYPE TRANSCRIPTIONAL REPRESSOR ALLR"/>
    <property type="match status" value="1"/>
</dbReference>
<gene>
    <name evidence="6" type="ORF">Pme01_05500</name>
</gene>
<keyword evidence="3" id="KW-0804">Transcription</keyword>
<dbReference type="Pfam" id="PF09339">
    <property type="entry name" value="HTH_IclR"/>
    <property type="match status" value="1"/>
</dbReference>
<keyword evidence="1" id="KW-0805">Transcription regulation</keyword>
<accession>A0A8J3T658</accession>
<proteinExistence type="predicted"/>
<keyword evidence="7" id="KW-1185">Reference proteome</keyword>
<dbReference type="InterPro" id="IPR036390">
    <property type="entry name" value="WH_DNA-bd_sf"/>
</dbReference>
<dbReference type="GO" id="GO:0003677">
    <property type="term" value="F:DNA binding"/>
    <property type="evidence" value="ECO:0007669"/>
    <property type="project" value="UniProtKB-KW"/>
</dbReference>
<dbReference type="InterPro" id="IPR029016">
    <property type="entry name" value="GAF-like_dom_sf"/>
</dbReference>
<evidence type="ECO:0000259" key="4">
    <source>
        <dbReference type="PROSITE" id="PS51077"/>
    </source>
</evidence>
<dbReference type="GO" id="GO:0045892">
    <property type="term" value="P:negative regulation of DNA-templated transcription"/>
    <property type="evidence" value="ECO:0007669"/>
    <property type="project" value="TreeGrafter"/>
</dbReference>
<dbReference type="InterPro" id="IPR014757">
    <property type="entry name" value="Tscrpt_reg_IclR_C"/>
</dbReference>
<dbReference type="PROSITE" id="PS51078">
    <property type="entry name" value="ICLR_ED"/>
    <property type="match status" value="1"/>
</dbReference>
<sequence>MNRTGSPSAIAKVVAVAEALTEHRRLSRVAQVTGLPISTVHRILRELVSQGWVREGEERDYMLGPGLLRLAGCAADDSDLARAARPALRALGERSGFTIHFGARQGDEAVYVDKFEGRGAYGMRSRVGATLPLHSTAIGKAILAALPVDEVRRIAARTGLPRRMPRTLATTEALLANLATVRARGWALDDEENTARVRCVGAVVVDHRGEPIGAVSVSGLSVDLGRVQVARLAPMVVHTAREVSAALGARSARPA</sequence>
<evidence type="ECO:0000313" key="6">
    <source>
        <dbReference type="EMBL" id="GII20953.1"/>
    </source>
</evidence>
<feature type="domain" description="HTH iclR-type" evidence="4">
    <location>
        <begin position="7"/>
        <end position="65"/>
    </location>
</feature>
<comment type="caution">
    <text evidence="6">The sequence shown here is derived from an EMBL/GenBank/DDBJ whole genome shotgun (WGS) entry which is preliminary data.</text>
</comment>
<keyword evidence="2" id="KW-0238">DNA-binding</keyword>